<keyword evidence="1" id="KW-0472">Membrane</keyword>
<feature type="transmembrane region" description="Helical" evidence="1">
    <location>
        <begin position="168"/>
        <end position="191"/>
    </location>
</feature>
<evidence type="ECO:0000313" key="3">
    <source>
        <dbReference type="Proteomes" id="UP000198287"/>
    </source>
</evidence>
<keyword evidence="1" id="KW-1133">Transmembrane helix</keyword>
<sequence>MPLPLPWEPNGVLGVAQLVQNLYVDKFPFGYTFPYKLSFEKGMFYAILEHRKYVMLHKFIPLLCLFAISITCGIDCQRVRVKEEELPQNNVKAMAIVIWFEAWVEYSQTPFFLAMLMILDADPASYFLARYKAFESRGYIMTTLLGLTGGSEIIVRLGIWFLRYSLLLLWLYECIRASLIMLVILTNYINILIRFRNATILLISKYCDAVNIYKLISLYRIANIIILILQPAFNAAFLPGFCAGGGMLVGLAYFVIRQHNDMTMYTLPSSIFIILTFLIFLNQVFESLADVHYYNMVALQFLKSNKLVSRFESSNSKKEYKRTIKALKPWGIPLGIGNYTFFLAKHTNKADAIQELMDATITMLLTE</sequence>
<name>A0A226DJ99_FOLCA</name>
<keyword evidence="1" id="KW-0812">Transmembrane</keyword>
<reference evidence="2 3" key="1">
    <citation type="submission" date="2015-12" db="EMBL/GenBank/DDBJ databases">
        <title>The genome of Folsomia candida.</title>
        <authorList>
            <person name="Faddeeva A."/>
            <person name="Derks M.F."/>
            <person name="Anvar Y."/>
            <person name="Smit S."/>
            <person name="Van Straalen N."/>
            <person name="Roelofs D."/>
        </authorList>
    </citation>
    <scope>NUCLEOTIDE SEQUENCE [LARGE SCALE GENOMIC DNA]</scope>
    <source>
        <strain evidence="2 3">VU population</strain>
        <tissue evidence="2">Whole body</tissue>
    </source>
</reference>
<organism evidence="2 3">
    <name type="scientific">Folsomia candida</name>
    <name type="common">Springtail</name>
    <dbReference type="NCBI Taxonomy" id="158441"/>
    <lineage>
        <taxon>Eukaryota</taxon>
        <taxon>Metazoa</taxon>
        <taxon>Ecdysozoa</taxon>
        <taxon>Arthropoda</taxon>
        <taxon>Hexapoda</taxon>
        <taxon>Collembola</taxon>
        <taxon>Entomobryomorpha</taxon>
        <taxon>Isotomoidea</taxon>
        <taxon>Isotomidae</taxon>
        <taxon>Proisotominae</taxon>
        <taxon>Folsomia</taxon>
    </lineage>
</organism>
<dbReference type="Proteomes" id="UP000198287">
    <property type="component" value="Unassembled WGS sequence"/>
</dbReference>
<feature type="transmembrane region" description="Helical" evidence="1">
    <location>
        <begin position="263"/>
        <end position="285"/>
    </location>
</feature>
<comment type="caution">
    <text evidence="2">The sequence shown here is derived from an EMBL/GenBank/DDBJ whole genome shotgun (WGS) entry which is preliminary data.</text>
</comment>
<feature type="transmembrane region" description="Helical" evidence="1">
    <location>
        <begin position="212"/>
        <end position="230"/>
    </location>
</feature>
<evidence type="ECO:0000313" key="2">
    <source>
        <dbReference type="EMBL" id="OXA45279.1"/>
    </source>
</evidence>
<feature type="transmembrane region" description="Helical" evidence="1">
    <location>
        <begin position="141"/>
        <end position="162"/>
    </location>
</feature>
<dbReference type="EMBL" id="LNIX01000018">
    <property type="protein sequence ID" value="OXA45279.1"/>
    <property type="molecule type" value="Genomic_DNA"/>
</dbReference>
<evidence type="ECO:0000256" key="1">
    <source>
        <dbReference type="SAM" id="Phobius"/>
    </source>
</evidence>
<protein>
    <submittedName>
        <fullName evidence="2">Uncharacterized protein</fullName>
    </submittedName>
</protein>
<proteinExistence type="predicted"/>
<keyword evidence="3" id="KW-1185">Reference proteome</keyword>
<feature type="transmembrane region" description="Helical" evidence="1">
    <location>
        <begin position="53"/>
        <end position="74"/>
    </location>
</feature>
<feature type="transmembrane region" description="Helical" evidence="1">
    <location>
        <begin position="236"/>
        <end position="256"/>
    </location>
</feature>
<gene>
    <name evidence="2" type="ORF">Fcan01_20223</name>
</gene>
<dbReference type="AlphaFoldDB" id="A0A226DJ99"/>
<accession>A0A226DJ99</accession>